<dbReference type="Pfam" id="PF11316">
    <property type="entry name" value="Rhamno_transf"/>
    <property type="match status" value="1"/>
</dbReference>
<dbReference type="EMBL" id="QPJL01000010">
    <property type="protein sequence ID" value="RCW83398.1"/>
    <property type="molecule type" value="Genomic_DNA"/>
</dbReference>
<dbReference type="RefSeq" id="WP_114349478.1">
    <property type="nucleotide sequence ID" value="NZ_QPJL01000010.1"/>
</dbReference>
<gene>
    <name evidence="1" type="ORF">DFP89_11080</name>
</gene>
<protein>
    <submittedName>
        <fullName evidence="1">Putative rhamnosyltransferase</fullName>
    </submittedName>
</protein>
<organism evidence="1 2">
    <name type="scientific">Paracoccus lutimaris</name>
    <dbReference type="NCBI Taxonomy" id="1490030"/>
    <lineage>
        <taxon>Bacteria</taxon>
        <taxon>Pseudomonadati</taxon>
        <taxon>Pseudomonadota</taxon>
        <taxon>Alphaproteobacteria</taxon>
        <taxon>Rhodobacterales</taxon>
        <taxon>Paracoccaceae</taxon>
        <taxon>Paracoccus</taxon>
    </lineage>
</organism>
<evidence type="ECO:0000313" key="1">
    <source>
        <dbReference type="EMBL" id="RCW83398.1"/>
    </source>
</evidence>
<reference evidence="1 2" key="1">
    <citation type="submission" date="2018-07" db="EMBL/GenBank/DDBJ databases">
        <title>Genomic Encyclopedia of Type Strains, Phase III (KMG-III): the genomes of soil and plant-associated and newly described type strains.</title>
        <authorList>
            <person name="Whitman W."/>
        </authorList>
    </citation>
    <scope>NUCLEOTIDE SEQUENCE [LARGE SCALE GENOMIC DNA]</scope>
    <source>
        <strain evidence="1 2">CECT 8525</strain>
    </source>
</reference>
<keyword evidence="2" id="KW-1185">Reference proteome</keyword>
<name>A0A368YV13_9RHOB</name>
<proteinExistence type="predicted"/>
<dbReference type="OrthoDB" id="7874906at2"/>
<dbReference type="GO" id="GO:0016740">
    <property type="term" value="F:transferase activity"/>
    <property type="evidence" value="ECO:0007669"/>
    <property type="project" value="UniProtKB-KW"/>
</dbReference>
<accession>A0A368YV13</accession>
<dbReference type="Proteomes" id="UP000253345">
    <property type="component" value="Unassembled WGS sequence"/>
</dbReference>
<dbReference type="AlphaFoldDB" id="A0A368YV13"/>
<keyword evidence="1" id="KW-0808">Transferase</keyword>
<dbReference type="InterPro" id="IPR021466">
    <property type="entry name" value="Put_rhamnosyl_transferase"/>
</dbReference>
<comment type="caution">
    <text evidence="1">The sequence shown here is derived from an EMBL/GenBank/DDBJ whole genome shotgun (WGS) entry which is preliminary data.</text>
</comment>
<sequence length="279" mass="31617">MRDDIVGICRFSFLGKCDWYETKNARADVAEMLARRAGLLYAPERLQRRFQAFETFCLPSVKAQTDADFSFWILTSPEMPQLWLERLYDLCADVPQIQILLSDERDTQAALRMPLRRAAEAAGRPVIQFRVDDDDAFSRHHVARIRHHARRFADLPAFAISYPRGLVVGSYDAEPVSYWQTHQAFLGAGAALRMRGSGRAIYAVNHFDLPKHFPAFSDNGGFGYVQTRWDEGDSVATIVANFPKWFLPLSAEDFQSALAEDFPFLQGADLSFVQRKGAA</sequence>
<evidence type="ECO:0000313" key="2">
    <source>
        <dbReference type="Proteomes" id="UP000253345"/>
    </source>
</evidence>